<evidence type="ECO:0000256" key="9">
    <source>
        <dbReference type="RuleBase" id="RU363032"/>
    </source>
</evidence>
<feature type="transmembrane region" description="Helical" evidence="9">
    <location>
        <begin position="115"/>
        <end position="133"/>
    </location>
</feature>
<keyword evidence="7 9" id="KW-1133">Transmembrane helix</keyword>
<dbReference type="Gene3D" id="1.10.3720.10">
    <property type="entry name" value="MetI-like"/>
    <property type="match status" value="1"/>
</dbReference>
<evidence type="ECO:0000256" key="7">
    <source>
        <dbReference type="ARBA" id="ARBA00022989"/>
    </source>
</evidence>
<evidence type="ECO:0000256" key="3">
    <source>
        <dbReference type="ARBA" id="ARBA00022448"/>
    </source>
</evidence>
<dbReference type="GO" id="GO:0043190">
    <property type="term" value="C:ATP-binding cassette (ABC) transporter complex"/>
    <property type="evidence" value="ECO:0007669"/>
    <property type="project" value="InterPro"/>
</dbReference>
<dbReference type="FunFam" id="1.10.3720.10:FF:000032">
    <property type="entry name" value="General amino acid ABC transporter permease"/>
    <property type="match status" value="1"/>
</dbReference>
<dbReference type="EMBL" id="QDDL01000010">
    <property type="protein sequence ID" value="PVZ65483.1"/>
    <property type="molecule type" value="Genomic_DNA"/>
</dbReference>
<dbReference type="PROSITE" id="PS50928">
    <property type="entry name" value="ABC_TM1"/>
    <property type="match status" value="1"/>
</dbReference>
<feature type="transmembrane region" description="Helical" evidence="9">
    <location>
        <begin position="20"/>
        <end position="41"/>
    </location>
</feature>
<evidence type="ECO:0000256" key="1">
    <source>
        <dbReference type="ARBA" id="ARBA00004429"/>
    </source>
</evidence>
<evidence type="ECO:0000256" key="4">
    <source>
        <dbReference type="ARBA" id="ARBA00022475"/>
    </source>
</evidence>
<keyword evidence="4" id="KW-1003">Cell membrane</keyword>
<keyword evidence="3 9" id="KW-0813">Transport</keyword>
<reference evidence="11 12" key="1">
    <citation type="submission" date="2018-04" db="EMBL/GenBank/DDBJ databases">
        <title>Thalassorhabdus spongiae gen. nov., sp. nov., isolated from a marine sponge in South-West Iceland.</title>
        <authorList>
            <person name="Knobloch S."/>
            <person name="Daussin A."/>
            <person name="Johannsson R."/>
            <person name="Marteinsson V.T."/>
        </authorList>
    </citation>
    <scope>NUCLEOTIDE SEQUENCE [LARGE SCALE GENOMIC DNA]</scope>
    <source>
        <strain evidence="11 12">Hp12</strain>
    </source>
</reference>
<comment type="caution">
    <text evidence="11">The sequence shown here is derived from an EMBL/GenBank/DDBJ whole genome shotgun (WGS) entry which is preliminary data.</text>
</comment>
<feature type="domain" description="ABC transmembrane type-1" evidence="10">
    <location>
        <begin position="157"/>
        <end position="351"/>
    </location>
</feature>
<gene>
    <name evidence="11" type="ORF">DC094_18570</name>
</gene>
<evidence type="ECO:0000313" key="11">
    <source>
        <dbReference type="EMBL" id="PVZ65483.1"/>
    </source>
</evidence>
<feature type="transmembrane region" description="Helical" evidence="9">
    <location>
        <begin position="90"/>
        <end position="108"/>
    </location>
</feature>
<dbReference type="Pfam" id="PF00528">
    <property type="entry name" value="BPD_transp_1"/>
    <property type="match status" value="1"/>
</dbReference>
<accession>A0A2V1GQ02</accession>
<comment type="subcellular location">
    <subcellularLocation>
        <location evidence="1">Cell inner membrane</location>
        <topology evidence="1">Multi-pass membrane protein</topology>
    </subcellularLocation>
    <subcellularLocation>
        <location evidence="9">Cell membrane</location>
        <topology evidence="9">Multi-pass membrane protein</topology>
    </subcellularLocation>
</comment>
<comment type="similarity">
    <text evidence="2">Belongs to the binding-protein-dependent transport system permease family. HisMQ subfamily.</text>
</comment>
<dbReference type="InterPro" id="IPR035906">
    <property type="entry name" value="MetI-like_sf"/>
</dbReference>
<dbReference type="SUPFAM" id="SSF161098">
    <property type="entry name" value="MetI-like"/>
    <property type="match status" value="1"/>
</dbReference>
<protein>
    <submittedName>
        <fullName evidence="11">Amino acid ABC transporter permease</fullName>
    </submittedName>
</protein>
<evidence type="ECO:0000259" key="10">
    <source>
        <dbReference type="PROSITE" id="PS50928"/>
    </source>
</evidence>
<keyword evidence="8 9" id="KW-0472">Membrane</keyword>
<dbReference type="InterPro" id="IPR000515">
    <property type="entry name" value="MetI-like"/>
</dbReference>
<keyword evidence="6" id="KW-0029">Amino-acid transport</keyword>
<dbReference type="InterPro" id="IPR043429">
    <property type="entry name" value="ArtM/GltK/GlnP/TcyL/YhdX-like"/>
</dbReference>
<sequence>MSRKPPVGNRGAVLWLRENLFSSVGNSVLTIVVASLLLWFLPPILDWAFFSADWFGTSREDCTSDGACWVFVTSRLDQFIYGFYPEGERWRVNLMFAISIVLLIGALYEKTPFRHLFALTFLAIFPFIGFFLLSGGVEGVPLLDDLPAVDTHLWGGLMLTLILASVGIVAALPLGILLALGRRSEMPLIRTFSVMMIEIWRGVPLITVLFMASVMFPLFVSSEVEMDKLLRALIGITFFQSAYIAEVVRGGLQAIPKGQYEAAQALGLGYWRMMALVIMPQALKLVIPGIVNTVNELFKDTSLVLIIGLFDLLAIVQAALNDPKWLGYATEGYLFAAFVFWIFCYGMSLYSRNLERKLDHEMRS</sequence>
<dbReference type="NCBIfam" id="TIGR01726">
    <property type="entry name" value="HEQRo_perm_3TM"/>
    <property type="match status" value="1"/>
</dbReference>
<organism evidence="11 12">
    <name type="scientific">Pelagibaculum spongiae</name>
    <dbReference type="NCBI Taxonomy" id="2080658"/>
    <lineage>
        <taxon>Bacteria</taxon>
        <taxon>Pseudomonadati</taxon>
        <taxon>Pseudomonadota</taxon>
        <taxon>Gammaproteobacteria</taxon>
        <taxon>Oceanospirillales</taxon>
        <taxon>Pelagibaculum</taxon>
    </lineage>
</organism>
<dbReference type="OrthoDB" id="9771188at2"/>
<keyword evidence="12" id="KW-1185">Reference proteome</keyword>
<evidence type="ECO:0000313" key="12">
    <source>
        <dbReference type="Proteomes" id="UP000244906"/>
    </source>
</evidence>
<dbReference type="CDD" id="cd06261">
    <property type="entry name" value="TM_PBP2"/>
    <property type="match status" value="1"/>
</dbReference>
<evidence type="ECO:0000256" key="2">
    <source>
        <dbReference type="ARBA" id="ARBA00010072"/>
    </source>
</evidence>
<dbReference type="Proteomes" id="UP000244906">
    <property type="component" value="Unassembled WGS sequence"/>
</dbReference>
<keyword evidence="5 9" id="KW-0812">Transmembrane</keyword>
<feature type="transmembrane region" description="Helical" evidence="9">
    <location>
        <begin position="202"/>
        <end position="220"/>
    </location>
</feature>
<dbReference type="PANTHER" id="PTHR30614:SF41">
    <property type="entry name" value="INNER MEMBRANE AMINO-ACID ABC TRANSPORTER PERMEASE PROTEIN YHDY"/>
    <property type="match status" value="1"/>
</dbReference>
<feature type="transmembrane region" description="Helical" evidence="9">
    <location>
        <begin position="332"/>
        <end position="350"/>
    </location>
</feature>
<feature type="transmembrane region" description="Helical" evidence="9">
    <location>
        <begin position="153"/>
        <end position="181"/>
    </location>
</feature>
<dbReference type="PANTHER" id="PTHR30614">
    <property type="entry name" value="MEMBRANE COMPONENT OF AMINO ACID ABC TRANSPORTER"/>
    <property type="match status" value="1"/>
</dbReference>
<evidence type="ECO:0000256" key="6">
    <source>
        <dbReference type="ARBA" id="ARBA00022970"/>
    </source>
</evidence>
<dbReference type="AlphaFoldDB" id="A0A2V1GQ02"/>
<feature type="transmembrane region" description="Helical" evidence="9">
    <location>
        <begin position="270"/>
        <end position="291"/>
    </location>
</feature>
<evidence type="ECO:0000256" key="8">
    <source>
        <dbReference type="ARBA" id="ARBA00023136"/>
    </source>
</evidence>
<dbReference type="InterPro" id="IPR010065">
    <property type="entry name" value="AA_ABC_transptr_permease_3TM"/>
</dbReference>
<proteinExistence type="inferred from homology"/>
<dbReference type="GO" id="GO:0022857">
    <property type="term" value="F:transmembrane transporter activity"/>
    <property type="evidence" value="ECO:0007669"/>
    <property type="project" value="InterPro"/>
</dbReference>
<dbReference type="RefSeq" id="WP_116688618.1">
    <property type="nucleotide sequence ID" value="NZ_CAWNYD010000010.1"/>
</dbReference>
<name>A0A2V1GQ02_9GAMM</name>
<dbReference type="GO" id="GO:0006865">
    <property type="term" value="P:amino acid transport"/>
    <property type="evidence" value="ECO:0007669"/>
    <property type="project" value="UniProtKB-KW"/>
</dbReference>
<evidence type="ECO:0000256" key="5">
    <source>
        <dbReference type="ARBA" id="ARBA00022692"/>
    </source>
</evidence>
<feature type="transmembrane region" description="Helical" evidence="9">
    <location>
        <begin position="303"/>
        <end position="320"/>
    </location>
</feature>